<keyword evidence="1" id="KW-0812">Transmembrane</keyword>
<gene>
    <name evidence="2" type="ORF">TEHN7118_0915</name>
</gene>
<sequence>MSAITKFELEKILKNKLILGGIIASFVVLLGSFFMGYISSQSKDSEMDNARSGFSQNIDEIIEEKYQGDFTNEKVNVILRDAIENFQSNKQVEKQAPFYLFYWQISDTFFIQGAPAVYGELSEAIDNDSGVSLQNIPTYSIDEIGFRQFNNSLKIGNFVPWTDFYEVTGYVFLILAILVTLICATIFSEDTVKNINQLLYTTQYGRNELIKGKIKAAFIFSLSLFVIYHMINFIVFSFIYDISGWKSSIQTNFGMKLFQFPVEWNHMQIYLFIL</sequence>
<feature type="transmembrane region" description="Helical" evidence="1">
    <location>
        <begin position="17"/>
        <end position="38"/>
    </location>
</feature>
<name>A0A2H6CPX0_TETHA</name>
<feature type="transmembrane region" description="Helical" evidence="1">
    <location>
        <begin position="167"/>
        <end position="187"/>
    </location>
</feature>
<reference evidence="2 3" key="1">
    <citation type="submission" date="2016-05" db="EMBL/GenBank/DDBJ databases">
        <title>Whole genome sequencing of Tetragenococcus halophilus subsp. halophilus NISL 7118.</title>
        <authorList>
            <person name="Shiwa Y."/>
            <person name="Nishimura I."/>
            <person name="Yoshikawa H."/>
            <person name="Koyama Y."/>
            <person name="Oguma T."/>
        </authorList>
    </citation>
    <scope>NUCLEOTIDE SEQUENCE [LARGE SCALE GENOMIC DNA]</scope>
    <source>
        <strain evidence="2 3">NISL 7118</strain>
    </source>
</reference>
<keyword evidence="1" id="KW-0472">Membrane</keyword>
<dbReference type="Proteomes" id="UP000236214">
    <property type="component" value="Unassembled WGS sequence"/>
</dbReference>
<dbReference type="AlphaFoldDB" id="A0A2H6CPX0"/>
<feature type="transmembrane region" description="Helical" evidence="1">
    <location>
        <begin position="216"/>
        <end position="240"/>
    </location>
</feature>
<keyword evidence="3" id="KW-1185">Reference proteome</keyword>
<dbReference type="RefSeq" id="WP_103100180.1">
    <property type="nucleotide sequence ID" value="NZ_BDEB01000220.1"/>
</dbReference>
<keyword evidence="1" id="KW-1133">Transmembrane helix</keyword>
<dbReference type="EMBL" id="BDEC01000034">
    <property type="protein sequence ID" value="GBD68109.1"/>
    <property type="molecule type" value="Genomic_DNA"/>
</dbReference>
<comment type="caution">
    <text evidence="2">The sequence shown here is derived from an EMBL/GenBank/DDBJ whole genome shotgun (WGS) entry which is preliminary data.</text>
</comment>
<protein>
    <submittedName>
        <fullName evidence="2">Uncharacterized protein</fullName>
    </submittedName>
</protein>
<evidence type="ECO:0000313" key="3">
    <source>
        <dbReference type="Proteomes" id="UP000236214"/>
    </source>
</evidence>
<proteinExistence type="predicted"/>
<accession>A0A2H6CPX0</accession>
<evidence type="ECO:0000313" key="2">
    <source>
        <dbReference type="EMBL" id="GBD68109.1"/>
    </source>
</evidence>
<organism evidence="2 3">
    <name type="scientific">Tetragenococcus halophilus subsp. halophilus</name>
    <dbReference type="NCBI Taxonomy" id="1513897"/>
    <lineage>
        <taxon>Bacteria</taxon>
        <taxon>Bacillati</taxon>
        <taxon>Bacillota</taxon>
        <taxon>Bacilli</taxon>
        <taxon>Lactobacillales</taxon>
        <taxon>Enterococcaceae</taxon>
        <taxon>Tetragenococcus</taxon>
    </lineage>
</organism>
<evidence type="ECO:0000256" key="1">
    <source>
        <dbReference type="SAM" id="Phobius"/>
    </source>
</evidence>